<feature type="binding site" evidence="5">
    <location>
        <begin position="83"/>
        <end position="86"/>
    </location>
    <ligand>
        <name>substrate</name>
    </ligand>
</feature>
<protein>
    <recommendedName>
        <fullName evidence="2">Putative 4-hydroxy-4-methyl-2-oxoglutarate aldolase</fullName>
    </recommendedName>
    <alternativeName>
        <fullName evidence="3">Regulator of ribonuclease activity homolog</fullName>
    </alternativeName>
    <alternativeName>
        <fullName evidence="4">RraA-like protein</fullName>
    </alternativeName>
</protein>
<evidence type="ECO:0000256" key="3">
    <source>
        <dbReference type="ARBA" id="ARBA00029596"/>
    </source>
</evidence>
<dbReference type="PATRIC" id="fig|1129794.4.peg.4852"/>
<feature type="binding site" evidence="5">
    <location>
        <position position="106"/>
    </location>
    <ligand>
        <name>Mg(2+)</name>
        <dbReference type="ChEBI" id="CHEBI:18420"/>
    </ligand>
</feature>
<feature type="binding site" evidence="5">
    <location>
        <position position="105"/>
    </location>
    <ligand>
        <name>substrate</name>
    </ligand>
</feature>
<comment type="cofactor">
    <cofactor evidence="1">
        <name>a divalent metal cation</name>
        <dbReference type="ChEBI" id="CHEBI:60240"/>
    </cofactor>
</comment>
<keyword evidence="6" id="KW-0489">Methyltransferase</keyword>
<dbReference type="InterPro" id="IPR005493">
    <property type="entry name" value="RraA/RraA-like"/>
</dbReference>
<dbReference type="GO" id="GO:0046872">
    <property type="term" value="F:metal ion binding"/>
    <property type="evidence" value="ECO:0007669"/>
    <property type="project" value="UniProtKB-KW"/>
</dbReference>
<dbReference type="Proteomes" id="UP000011864">
    <property type="component" value="Chromosome"/>
</dbReference>
<dbReference type="PANTHER" id="PTHR33254">
    <property type="entry name" value="4-HYDROXY-4-METHYL-2-OXOGLUTARATE ALDOLASE 3-RELATED"/>
    <property type="match status" value="1"/>
</dbReference>
<dbReference type="CDD" id="cd16841">
    <property type="entry name" value="RraA_family"/>
    <property type="match status" value="1"/>
</dbReference>
<dbReference type="SUPFAM" id="SSF89562">
    <property type="entry name" value="RraA-like"/>
    <property type="match status" value="1"/>
</dbReference>
<accession>K7ADG4</accession>
<dbReference type="RefSeq" id="WP_007643177.1">
    <property type="nucleotide sequence ID" value="NC_020514.1"/>
</dbReference>
<comment type="cofactor">
    <cofactor evidence="5">
        <name>Mg(2+)</name>
        <dbReference type="ChEBI" id="CHEBI:18420"/>
    </cofactor>
</comment>
<dbReference type="HOGENOM" id="CLU_072626_3_2_6"/>
<dbReference type="STRING" id="1129794.C427_4869"/>
<evidence type="ECO:0000256" key="2">
    <source>
        <dbReference type="ARBA" id="ARBA00016549"/>
    </source>
</evidence>
<dbReference type="KEGG" id="gps:C427_4869"/>
<dbReference type="GO" id="GO:0008168">
    <property type="term" value="F:methyltransferase activity"/>
    <property type="evidence" value="ECO:0007669"/>
    <property type="project" value="UniProtKB-KW"/>
</dbReference>
<proteinExistence type="predicted"/>
<name>K7ADG4_9ALTE</name>
<dbReference type="OrthoDB" id="8717144at2"/>
<keyword evidence="5" id="KW-0460">Magnesium</keyword>
<organism evidence="6 7">
    <name type="scientific">Paraglaciecola psychrophila 170</name>
    <dbReference type="NCBI Taxonomy" id="1129794"/>
    <lineage>
        <taxon>Bacteria</taxon>
        <taxon>Pseudomonadati</taxon>
        <taxon>Pseudomonadota</taxon>
        <taxon>Gammaproteobacteria</taxon>
        <taxon>Alteromonadales</taxon>
        <taxon>Alteromonadaceae</taxon>
        <taxon>Paraglaciecola</taxon>
    </lineage>
</organism>
<dbReference type="PANTHER" id="PTHR33254:SF4">
    <property type="entry name" value="4-HYDROXY-4-METHYL-2-OXOGLUTARATE ALDOLASE 3-RELATED"/>
    <property type="match status" value="1"/>
</dbReference>
<gene>
    <name evidence="6" type="ORF">C427_4869</name>
</gene>
<dbReference type="eggNOG" id="COG0684">
    <property type="taxonomic scope" value="Bacteria"/>
</dbReference>
<dbReference type="EMBL" id="CP003837">
    <property type="protein sequence ID" value="AGH46968.1"/>
    <property type="molecule type" value="Genomic_DNA"/>
</dbReference>
<evidence type="ECO:0000256" key="5">
    <source>
        <dbReference type="PIRSR" id="PIRSR605493-1"/>
    </source>
</evidence>
<evidence type="ECO:0000256" key="1">
    <source>
        <dbReference type="ARBA" id="ARBA00001968"/>
    </source>
</evidence>
<keyword evidence="5" id="KW-0479">Metal-binding</keyword>
<evidence type="ECO:0000313" key="7">
    <source>
        <dbReference type="Proteomes" id="UP000011864"/>
    </source>
</evidence>
<dbReference type="Pfam" id="PF03737">
    <property type="entry name" value="RraA-like"/>
    <property type="match status" value="1"/>
</dbReference>
<keyword evidence="7" id="KW-1185">Reference proteome</keyword>
<dbReference type="Gene3D" id="3.50.30.40">
    <property type="entry name" value="Ribonuclease E inhibitor RraA/RraA-like"/>
    <property type="match status" value="1"/>
</dbReference>
<evidence type="ECO:0000313" key="6">
    <source>
        <dbReference type="EMBL" id="AGH46968.1"/>
    </source>
</evidence>
<reference evidence="6 7" key="1">
    <citation type="journal article" date="2013" name="Genome Announc.">
        <title>Complete Genome Sequence of Glaciecola psychrophila Strain 170T.</title>
        <authorList>
            <person name="Yin J."/>
            <person name="Chen J."/>
            <person name="Liu G."/>
            <person name="Yu Y."/>
            <person name="Song L."/>
            <person name="Wang X."/>
            <person name="Qu X."/>
        </authorList>
    </citation>
    <scope>NUCLEOTIDE SEQUENCE [LARGE SCALE GENOMIC DNA]</scope>
    <source>
        <strain evidence="6 7">170</strain>
    </source>
</reference>
<dbReference type="InterPro" id="IPR036704">
    <property type="entry name" value="RraA/RraA-like_sf"/>
</dbReference>
<keyword evidence="6" id="KW-0808">Transferase</keyword>
<dbReference type="AlphaFoldDB" id="K7ADG4"/>
<dbReference type="GO" id="GO:0032259">
    <property type="term" value="P:methylation"/>
    <property type="evidence" value="ECO:0007669"/>
    <property type="project" value="UniProtKB-KW"/>
</dbReference>
<evidence type="ECO:0000256" key="4">
    <source>
        <dbReference type="ARBA" id="ARBA00030169"/>
    </source>
</evidence>
<sequence>MSKPTIEQLLDVSPCEYSEGLPIEQFIDPVIHQMWPQMPRIAGPAFTVKCGKGDHLSLHAAIYRAKAGDVLVVEAGPDYANTGGNVCAIAKQRGVVAMIIDGFIRDIAEIREAQFPIYARGVMPKPGVKEQMFPLNQPIKCGGVTVNAGDYIVADEEGIAVIPKDKLTEVYKLAKARTDKDASMNLADWKVQHSKKVESKLQELGYSD</sequence>